<evidence type="ECO:0000313" key="10">
    <source>
        <dbReference type="Proteomes" id="UP000663860"/>
    </source>
</evidence>
<organism evidence="8 10">
    <name type="scientific">Adineta steineri</name>
    <dbReference type="NCBI Taxonomy" id="433720"/>
    <lineage>
        <taxon>Eukaryota</taxon>
        <taxon>Metazoa</taxon>
        <taxon>Spiralia</taxon>
        <taxon>Gnathifera</taxon>
        <taxon>Rotifera</taxon>
        <taxon>Eurotatoria</taxon>
        <taxon>Bdelloidea</taxon>
        <taxon>Adinetida</taxon>
        <taxon>Adinetidae</taxon>
        <taxon>Adineta</taxon>
    </lineage>
</organism>
<dbReference type="Pfam" id="PF01926">
    <property type="entry name" value="MMR_HSR1"/>
    <property type="match status" value="1"/>
</dbReference>
<reference evidence="8" key="1">
    <citation type="submission" date="2021-02" db="EMBL/GenBank/DDBJ databases">
        <authorList>
            <person name="Nowell W R."/>
        </authorList>
    </citation>
    <scope>NUCLEOTIDE SEQUENCE</scope>
</reference>
<dbReference type="EMBL" id="CAJOBB010000388">
    <property type="protein sequence ID" value="CAF3668116.1"/>
    <property type="molecule type" value="Genomic_DNA"/>
</dbReference>
<sequence length="602" mass="69328">MDATRKKPFSSKQKKEQLKLKREKIRARGDKWADSDDETAVVDTNNPHNSRRRINEQPVRDTGAHNPNRYRLHFQRESRDEIDRRKKLAQVPIVKLPDQSLEIPIEQIYRPGSALDMPIRPVWTYDMTKEQLEQQEQTYFNGYLDKIFANFEAEHLSYFEMNLETWRQLWRTVEICDIILMIVDIRFATLHFSPALYDYVTRVHNKQLIIILNKIDLAPPSIVIAVKDYFSKKFPQLHILTYTSYPKDLATTREDFDNYQVMARIVRRKNYYAIGPLALFECVSSIVGSKIDLSSWKKHIQECMNDESIANDLKYEQIDVSPLTNTTKTSGHVTLGFTGYPNVGKSSILNSIVGHKVVSVSRTPGHTKHFQTIHLTPTVRLCDCPGLVFPSYVERPLQILAGIYPIAQVQEPYTAVGYLAQWLPMTKLLKLEKLEAETPKYSALDICEAWAMKRGFLTAKAARPDVYRAANHILRLALDGRINLCLRPPGFTDEKEKYLSDPRAIELEQQIQLAIDKQKRPDSDVSGGEDSEAFPTSDDHQLASCSASASDVGYDRVEGTNRFDALDRDSDEKEQYKPVKNIHRETRRKSSNNHQHDKEEVD</sequence>
<comment type="caution">
    <text evidence="8">The sequence shown here is derived from an EMBL/GenBank/DDBJ whole genome shotgun (WGS) entry which is preliminary data.</text>
</comment>
<evidence type="ECO:0000256" key="2">
    <source>
        <dbReference type="ARBA" id="ARBA00022741"/>
    </source>
</evidence>
<keyword evidence="3" id="KW-0342">GTP-binding</keyword>
<dbReference type="InterPro" id="IPR027417">
    <property type="entry name" value="P-loop_NTPase"/>
</dbReference>
<dbReference type="Proteomes" id="UP000663868">
    <property type="component" value="Unassembled WGS sequence"/>
</dbReference>
<gene>
    <name evidence="8" type="ORF">IZO911_LOCUS3122</name>
    <name evidence="9" type="ORF">KXQ929_LOCUS8784</name>
</gene>
<name>A0A813NAX0_9BILA</name>
<feature type="compositionally biased region" description="Basic and acidic residues" evidence="6">
    <location>
        <begin position="553"/>
        <end position="577"/>
    </location>
</feature>
<protein>
    <recommendedName>
        <fullName evidence="5">Guanine nucleotide-binding protein-like 1</fullName>
    </recommendedName>
</protein>
<dbReference type="Gene3D" id="3.40.50.300">
    <property type="entry name" value="P-loop containing nucleotide triphosphate hydrolases"/>
    <property type="match status" value="1"/>
</dbReference>
<keyword evidence="2" id="KW-0547">Nucleotide-binding</keyword>
<dbReference type="InterPro" id="IPR043358">
    <property type="entry name" value="GNL1-like"/>
</dbReference>
<dbReference type="GO" id="GO:0005525">
    <property type="term" value="F:GTP binding"/>
    <property type="evidence" value="ECO:0007669"/>
    <property type="project" value="UniProtKB-KW"/>
</dbReference>
<feature type="region of interest" description="Disordered" evidence="6">
    <location>
        <begin position="515"/>
        <end position="602"/>
    </location>
</feature>
<feature type="compositionally biased region" description="Basic and acidic residues" evidence="6">
    <location>
        <begin position="13"/>
        <end position="34"/>
    </location>
</feature>
<feature type="region of interest" description="Disordered" evidence="6">
    <location>
        <begin position="1"/>
        <end position="68"/>
    </location>
</feature>
<dbReference type="GO" id="GO:0003924">
    <property type="term" value="F:GTPase activity"/>
    <property type="evidence" value="ECO:0007669"/>
    <property type="project" value="InterPro"/>
</dbReference>
<dbReference type="InterPro" id="IPR030378">
    <property type="entry name" value="G_CP_dom"/>
</dbReference>
<evidence type="ECO:0000256" key="1">
    <source>
        <dbReference type="ARBA" id="ARBA00022553"/>
    </source>
</evidence>
<evidence type="ECO:0000259" key="7">
    <source>
        <dbReference type="PROSITE" id="PS51721"/>
    </source>
</evidence>
<dbReference type="CDD" id="cd01857">
    <property type="entry name" value="HSR1_MMR1"/>
    <property type="match status" value="1"/>
</dbReference>
<dbReference type="EMBL" id="CAJNOE010000016">
    <property type="protein sequence ID" value="CAF0734579.1"/>
    <property type="molecule type" value="Genomic_DNA"/>
</dbReference>
<feature type="compositionally biased region" description="Basic and acidic residues" evidence="6">
    <location>
        <begin position="53"/>
        <end position="63"/>
    </location>
</feature>
<dbReference type="PROSITE" id="PS51721">
    <property type="entry name" value="G_CP"/>
    <property type="match status" value="1"/>
</dbReference>
<feature type="domain" description="CP-type G" evidence="7">
    <location>
        <begin position="166"/>
        <end position="390"/>
    </location>
</feature>
<dbReference type="PANTHER" id="PTHR45709">
    <property type="entry name" value="LARGE SUBUNIT GTPASE 1 HOMOLOG-RELATED"/>
    <property type="match status" value="1"/>
</dbReference>
<evidence type="ECO:0000313" key="8">
    <source>
        <dbReference type="EMBL" id="CAF0734579.1"/>
    </source>
</evidence>
<dbReference type="InterPro" id="IPR006073">
    <property type="entry name" value="GTP-bd"/>
</dbReference>
<dbReference type="PANTHER" id="PTHR45709:SF3">
    <property type="entry name" value="GUANINE NUCLEOTIDE-BINDING PROTEIN-LIKE 1"/>
    <property type="match status" value="1"/>
</dbReference>
<proteinExistence type="predicted"/>
<dbReference type="AlphaFoldDB" id="A0A813NAX0"/>
<comment type="function">
    <text evidence="4">Possible regulatory or functional link with the histocompatibility cluster.</text>
</comment>
<evidence type="ECO:0000256" key="3">
    <source>
        <dbReference type="ARBA" id="ARBA00023134"/>
    </source>
</evidence>
<dbReference type="Proteomes" id="UP000663860">
    <property type="component" value="Unassembled WGS sequence"/>
</dbReference>
<evidence type="ECO:0000256" key="5">
    <source>
        <dbReference type="ARBA" id="ARBA00039902"/>
    </source>
</evidence>
<accession>A0A813NAX0</accession>
<dbReference type="SUPFAM" id="SSF52540">
    <property type="entry name" value="P-loop containing nucleoside triphosphate hydrolases"/>
    <property type="match status" value="1"/>
</dbReference>
<evidence type="ECO:0000256" key="6">
    <source>
        <dbReference type="SAM" id="MobiDB-lite"/>
    </source>
</evidence>
<evidence type="ECO:0000256" key="4">
    <source>
        <dbReference type="ARBA" id="ARBA00037770"/>
    </source>
</evidence>
<keyword evidence="1" id="KW-0597">Phosphoprotein</keyword>
<evidence type="ECO:0000313" key="9">
    <source>
        <dbReference type="EMBL" id="CAF3668116.1"/>
    </source>
</evidence>